<organism evidence="4 5">
    <name type="scientific">Rubrivirga litoralis</name>
    <dbReference type="NCBI Taxonomy" id="3075598"/>
    <lineage>
        <taxon>Bacteria</taxon>
        <taxon>Pseudomonadati</taxon>
        <taxon>Rhodothermota</taxon>
        <taxon>Rhodothermia</taxon>
        <taxon>Rhodothermales</taxon>
        <taxon>Rubricoccaceae</taxon>
        <taxon>Rubrivirga</taxon>
    </lineage>
</organism>
<sequence>MRLALLLALAAPLLLAPPAAAQTAADSGAAPDLRPQIAAAAVEPGAVDLDGRLDEAAWGGAAVASGFVQQRPTPGAAPSEPTEARVLYDAKAVYVGMRMVDSRPAQIDARLGRRDAFLETDWATVMIDSYDDDRTAFMFRVNPAGVQVDRLLFDDVNEDQSWDAVWDVATSRDEGGWTAEFRIPLSQLRFAGGAAVQTWGLNVQRVHFRTGETSLWAPVLPSDPGYVSRFGTLADLRGLAPPRQLEVVPYLAASVERAPGDAADPFFRATEATPRVGADVKYGITSDLTLTATVNPDFGQVEADPAQVNLGGFELFFQERRPFFVEGTDVFSLRPRRFFSNNRPNLLYTRRIGRAPQRRQFVPASVSDAATDGGAVYTDAPQQSTILGAAKLSGRVGRFSVGVLNATTGNEYGRYQAFDGAGGAVGGDDRVLVEPLANYLVGRARGTFGQTIAGGLLTSVVRDTGDPALGALLPTMATVAGADVEHRLGDEWLVNGQLAGSLVTGSADAVARVQRAFPRLYQRPDADHLSLDPAARSLAGFTGEVNVLKAGGEHWLGGLHAGATSPGFDANELGFQSRADFANLGLVVVYQDNEPGGGLNRWNANAFLGLGGTFGGDRTATFGGLEGSFQTKGFWGANLNSFVGARTDDDRLTRGGPLATSPAAAEGSVYAYSDDRRPVAVSGFVYGFRDELGGWRLSVDPEVEVRPAPAVSFEVGPSVSVGRNARQYVTAFDEPAAAATFGRRYVFARLDQATLSLQARLNWTFTPDLTLQLYARPFVSTGRYSRVQTLGEPGQLRLPVFGEDAGGAAAENGDGSITVTPGDGGAAFDVAENFTSRALQGNAVLRWEYRPGSALFLVWQQQRSGFEPDGALRFGRDVGGVFSDPVANVFLLKLSYWLGG</sequence>
<feature type="domain" description="DUF5916" evidence="3">
    <location>
        <begin position="241"/>
        <end position="441"/>
    </location>
</feature>
<evidence type="ECO:0000313" key="4">
    <source>
        <dbReference type="EMBL" id="MDT0630726.1"/>
    </source>
</evidence>
<protein>
    <submittedName>
        <fullName evidence="4">DUF5916 domain-containing protein</fullName>
    </submittedName>
</protein>
<feature type="chain" id="PRO_5046589739" evidence="1">
    <location>
        <begin position="22"/>
        <end position="900"/>
    </location>
</feature>
<dbReference type="Pfam" id="PF19313">
    <property type="entry name" value="DUF5916"/>
    <property type="match status" value="2"/>
</dbReference>
<evidence type="ECO:0000256" key="1">
    <source>
        <dbReference type="SAM" id="SignalP"/>
    </source>
</evidence>
<proteinExistence type="predicted"/>
<gene>
    <name evidence="4" type="ORF">RM540_03110</name>
</gene>
<dbReference type="SUPFAM" id="SSF49344">
    <property type="entry name" value="CBD9-like"/>
    <property type="match status" value="1"/>
</dbReference>
<dbReference type="Proteomes" id="UP001267426">
    <property type="component" value="Unassembled WGS sequence"/>
</dbReference>
<dbReference type="InterPro" id="IPR045670">
    <property type="entry name" value="DUF5916"/>
</dbReference>
<dbReference type="Pfam" id="PF06452">
    <property type="entry name" value="CBM9_1"/>
    <property type="match status" value="1"/>
</dbReference>
<comment type="caution">
    <text evidence="4">The sequence shown here is derived from an EMBL/GenBank/DDBJ whole genome shotgun (WGS) entry which is preliminary data.</text>
</comment>
<dbReference type="InterPro" id="IPR010502">
    <property type="entry name" value="Carb-bd_dom_fam9"/>
</dbReference>
<feature type="domain" description="Carbohydrate-binding" evidence="2">
    <location>
        <begin position="49"/>
        <end position="205"/>
    </location>
</feature>
<reference evidence="4 5" key="1">
    <citation type="submission" date="2023-09" db="EMBL/GenBank/DDBJ databases">
        <authorList>
            <person name="Rey-Velasco X."/>
        </authorList>
    </citation>
    <scope>NUCLEOTIDE SEQUENCE [LARGE SCALE GENOMIC DNA]</scope>
    <source>
        <strain evidence="4 5">F394</strain>
    </source>
</reference>
<accession>A0ABU3BNC9</accession>
<keyword evidence="1" id="KW-0732">Signal</keyword>
<dbReference type="RefSeq" id="WP_311662037.1">
    <property type="nucleotide sequence ID" value="NZ_JAVRHT010000004.1"/>
</dbReference>
<evidence type="ECO:0000259" key="2">
    <source>
        <dbReference type="Pfam" id="PF06452"/>
    </source>
</evidence>
<keyword evidence="5" id="KW-1185">Reference proteome</keyword>
<feature type="signal peptide" evidence="1">
    <location>
        <begin position="1"/>
        <end position="21"/>
    </location>
</feature>
<evidence type="ECO:0000313" key="5">
    <source>
        <dbReference type="Proteomes" id="UP001267426"/>
    </source>
</evidence>
<dbReference type="EMBL" id="JAVRHT010000004">
    <property type="protein sequence ID" value="MDT0630726.1"/>
    <property type="molecule type" value="Genomic_DNA"/>
</dbReference>
<feature type="domain" description="DUF5916" evidence="3">
    <location>
        <begin position="537"/>
        <end position="898"/>
    </location>
</feature>
<evidence type="ECO:0000259" key="3">
    <source>
        <dbReference type="Pfam" id="PF19313"/>
    </source>
</evidence>
<dbReference type="CDD" id="cd09618">
    <property type="entry name" value="CBM9_like_2"/>
    <property type="match status" value="1"/>
</dbReference>
<dbReference type="Gene3D" id="2.60.40.1190">
    <property type="match status" value="1"/>
</dbReference>
<name>A0ABU3BNC9_9BACT</name>